<comment type="similarity">
    <text evidence="1">Belongs to the RutC family.</text>
</comment>
<evidence type="ECO:0000313" key="2">
    <source>
        <dbReference type="EMBL" id="RED51688.1"/>
    </source>
</evidence>
<dbReference type="OrthoDB" id="9803101at2"/>
<dbReference type="AlphaFoldDB" id="A0A3D9HQE6"/>
<accession>A0A3D9HQE6</accession>
<dbReference type="Gene3D" id="3.30.1330.40">
    <property type="entry name" value="RutC-like"/>
    <property type="match status" value="1"/>
</dbReference>
<evidence type="ECO:0000256" key="1">
    <source>
        <dbReference type="ARBA" id="ARBA00010552"/>
    </source>
</evidence>
<dbReference type="GO" id="GO:0005829">
    <property type="term" value="C:cytosol"/>
    <property type="evidence" value="ECO:0007669"/>
    <property type="project" value="TreeGrafter"/>
</dbReference>
<dbReference type="SUPFAM" id="SSF55298">
    <property type="entry name" value="YjgF-like"/>
    <property type="match status" value="1"/>
</dbReference>
<name>A0A3D9HQE6_9BACL</name>
<sequence>MALKIVSTPDAPAAIGPYAQAIRSGDLLFTSGQIPLTPAGELVVGTIQEQTHQVLTNLKAVLAAEGASFRDVIKTTVFLKDMNQFSEFNLVYASYFGEHTPARSTVEVARLPKDVFVEIELIAAISVETVRN</sequence>
<dbReference type="RefSeq" id="WP_115995947.1">
    <property type="nucleotide sequence ID" value="NZ_QRDY01000041.1"/>
</dbReference>
<dbReference type="GO" id="GO:0019239">
    <property type="term" value="F:deaminase activity"/>
    <property type="evidence" value="ECO:0007669"/>
    <property type="project" value="TreeGrafter"/>
</dbReference>
<proteinExistence type="inferred from homology"/>
<dbReference type="InterPro" id="IPR019897">
    <property type="entry name" value="RidA_CS"/>
</dbReference>
<dbReference type="NCBIfam" id="TIGR00004">
    <property type="entry name" value="Rid family detoxifying hydrolase"/>
    <property type="match status" value="1"/>
</dbReference>
<dbReference type="EMBL" id="QRDY01000041">
    <property type="protein sequence ID" value="RED51688.1"/>
    <property type="molecule type" value="Genomic_DNA"/>
</dbReference>
<dbReference type="InterPro" id="IPR006175">
    <property type="entry name" value="YjgF/YER057c/UK114"/>
</dbReference>
<dbReference type="PANTHER" id="PTHR11803">
    <property type="entry name" value="2-IMINOBUTANOATE/2-IMINOPROPANOATE DEAMINASE RIDA"/>
    <property type="match status" value="1"/>
</dbReference>
<reference evidence="2 3" key="1">
    <citation type="submission" date="2018-07" db="EMBL/GenBank/DDBJ databases">
        <title>Genomic Encyclopedia of Type Strains, Phase III (KMG-III): the genomes of soil and plant-associated and newly described type strains.</title>
        <authorList>
            <person name="Whitman W."/>
        </authorList>
    </citation>
    <scope>NUCLEOTIDE SEQUENCE [LARGE SCALE GENOMIC DNA]</scope>
    <source>
        <strain evidence="2 3">CECT 8236</strain>
    </source>
</reference>
<dbReference type="PROSITE" id="PS01094">
    <property type="entry name" value="UPF0076"/>
    <property type="match status" value="1"/>
</dbReference>
<dbReference type="Pfam" id="PF01042">
    <property type="entry name" value="Ribonuc_L-PSP"/>
    <property type="match status" value="1"/>
</dbReference>
<organism evidence="2 3">
    <name type="scientific">Cohnella lupini</name>
    <dbReference type="NCBI Taxonomy" id="1294267"/>
    <lineage>
        <taxon>Bacteria</taxon>
        <taxon>Bacillati</taxon>
        <taxon>Bacillota</taxon>
        <taxon>Bacilli</taxon>
        <taxon>Bacillales</taxon>
        <taxon>Paenibacillaceae</taxon>
        <taxon>Cohnella</taxon>
    </lineage>
</organism>
<dbReference type="CDD" id="cd00448">
    <property type="entry name" value="YjgF_YER057c_UK114_family"/>
    <property type="match status" value="1"/>
</dbReference>
<dbReference type="InterPro" id="IPR006056">
    <property type="entry name" value="RidA"/>
</dbReference>
<dbReference type="Proteomes" id="UP000256869">
    <property type="component" value="Unassembled WGS sequence"/>
</dbReference>
<dbReference type="InterPro" id="IPR035959">
    <property type="entry name" value="RutC-like_sf"/>
</dbReference>
<dbReference type="PANTHER" id="PTHR11803:SF58">
    <property type="entry name" value="PROTEIN HMF1-RELATED"/>
    <property type="match status" value="1"/>
</dbReference>
<comment type="caution">
    <text evidence="2">The sequence shown here is derived from an EMBL/GenBank/DDBJ whole genome shotgun (WGS) entry which is preliminary data.</text>
</comment>
<gene>
    <name evidence="2" type="ORF">DFP95_14126</name>
</gene>
<dbReference type="FunFam" id="3.30.1330.40:FF:000001">
    <property type="entry name" value="L-PSP family endoribonuclease"/>
    <property type="match status" value="1"/>
</dbReference>
<evidence type="ECO:0000313" key="3">
    <source>
        <dbReference type="Proteomes" id="UP000256869"/>
    </source>
</evidence>
<protein>
    <submittedName>
        <fullName evidence="2">2-iminobutanoate/2-iminopropanoate deaminase</fullName>
    </submittedName>
</protein>
<keyword evidence="3" id="KW-1185">Reference proteome</keyword>